<feature type="active site" evidence="4">
    <location>
        <position position="4"/>
    </location>
</feature>
<sequence>MVLELGGKAAFIVLKDADIEKAAEAAVISRYANCGQVCICNELVLVEEEVADELLPK</sequence>
<organism evidence="7 8">
    <name type="scientific">Vibrio variabilis</name>
    <dbReference type="NCBI Taxonomy" id="990271"/>
    <lineage>
        <taxon>Bacteria</taxon>
        <taxon>Pseudomonadati</taxon>
        <taxon>Pseudomonadota</taxon>
        <taxon>Gammaproteobacteria</taxon>
        <taxon>Vibrionales</taxon>
        <taxon>Vibrionaceae</taxon>
        <taxon>Vibrio</taxon>
    </lineage>
</organism>
<evidence type="ECO:0000313" key="8">
    <source>
        <dbReference type="Proteomes" id="UP000029223"/>
    </source>
</evidence>
<keyword evidence="2 5" id="KW-0560">Oxidoreductase</keyword>
<keyword evidence="3" id="KW-0520">NAD</keyword>
<dbReference type="Pfam" id="PF00171">
    <property type="entry name" value="Aldedh"/>
    <property type="match status" value="1"/>
</dbReference>
<comment type="caution">
    <text evidence="7">The sequence shown here is derived from an EMBL/GenBank/DDBJ whole genome shotgun (WGS) entry which is preliminary data.</text>
</comment>
<evidence type="ECO:0000256" key="4">
    <source>
        <dbReference type="PROSITE-ProRule" id="PRU10007"/>
    </source>
</evidence>
<dbReference type="InterPro" id="IPR029510">
    <property type="entry name" value="Ald_DH_CS_GLU"/>
</dbReference>
<name>A0ABQ0JGE8_9VIBR</name>
<dbReference type="SUPFAM" id="SSF53720">
    <property type="entry name" value="ALDH-like"/>
    <property type="match status" value="1"/>
</dbReference>
<dbReference type="PROSITE" id="PS00070">
    <property type="entry name" value="ALDEHYDE_DEHYDR_CYS"/>
    <property type="match status" value="1"/>
</dbReference>
<protein>
    <submittedName>
        <fullName evidence="7">Aldehyde dehydrogenase</fullName>
        <ecNumber evidence="7">1.2.1.3</ecNumber>
    </submittedName>
</protein>
<dbReference type="InterPro" id="IPR016160">
    <property type="entry name" value="Ald_DH_CS_CYS"/>
</dbReference>
<reference evidence="8" key="1">
    <citation type="submission" date="2014-09" db="EMBL/GenBank/DDBJ databases">
        <title>Vibrio variabilis JCM 19239. (C206) whole genome shotgun sequence.</title>
        <authorList>
            <person name="Sawabe T."/>
            <person name="Meirelles P."/>
            <person name="Nakanishi M."/>
            <person name="Sayaka M."/>
            <person name="Hattori M."/>
            <person name="Ohkuma M."/>
        </authorList>
    </citation>
    <scope>NUCLEOTIDE SEQUENCE [LARGE SCALE GENOMIC DNA]</scope>
    <source>
        <strain evidence="8">JCM 19239</strain>
    </source>
</reference>
<dbReference type="PANTHER" id="PTHR42986:SF1">
    <property type="entry name" value="BENZALDEHYDE DEHYDROGENASE YFMT"/>
    <property type="match status" value="1"/>
</dbReference>
<evidence type="ECO:0000256" key="1">
    <source>
        <dbReference type="ARBA" id="ARBA00009986"/>
    </source>
</evidence>
<evidence type="ECO:0000256" key="5">
    <source>
        <dbReference type="RuleBase" id="RU003345"/>
    </source>
</evidence>
<keyword evidence="8" id="KW-1185">Reference proteome</keyword>
<evidence type="ECO:0000259" key="6">
    <source>
        <dbReference type="Pfam" id="PF00171"/>
    </source>
</evidence>
<evidence type="ECO:0000256" key="3">
    <source>
        <dbReference type="ARBA" id="ARBA00023027"/>
    </source>
</evidence>
<dbReference type="GO" id="GO:0004029">
    <property type="term" value="F:aldehyde dehydrogenase (NAD+) activity"/>
    <property type="evidence" value="ECO:0007669"/>
    <property type="project" value="UniProtKB-EC"/>
</dbReference>
<dbReference type="PANTHER" id="PTHR42986">
    <property type="entry name" value="BENZALDEHYDE DEHYDROGENASE YFMT"/>
    <property type="match status" value="1"/>
</dbReference>
<dbReference type="EC" id="1.2.1.3" evidence="7"/>
<proteinExistence type="inferred from homology"/>
<dbReference type="PROSITE" id="PS00687">
    <property type="entry name" value="ALDEHYDE_DEHYDR_GLU"/>
    <property type="match status" value="1"/>
</dbReference>
<dbReference type="InterPro" id="IPR015590">
    <property type="entry name" value="Aldehyde_DH_dom"/>
</dbReference>
<dbReference type="Gene3D" id="3.40.309.10">
    <property type="entry name" value="Aldehyde Dehydrogenase, Chain A, domain 2"/>
    <property type="match status" value="1"/>
</dbReference>
<evidence type="ECO:0000313" key="7">
    <source>
        <dbReference type="EMBL" id="GAL27840.1"/>
    </source>
</evidence>
<comment type="similarity">
    <text evidence="1 5">Belongs to the aldehyde dehydrogenase family.</text>
</comment>
<dbReference type="InterPro" id="IPR016163">
    <property type="entry name" value="Ald_DH_C"/>
</dbReference>
<dbReference type="InterPro" id="IPR016161">
    <property type="entry name" value="Ald_DH/histidinol_DH"/>
</dbReference>
<gene>
    <name evidence="7" type="ORF">JCM19239_4805</name>
</gene>
<dbReference type="Proteomes" id="UP000029223">
    <property type="component" value="Unassembled WGS sequence"/>
</dbReference>
<dbReference type="EMBL" id="BBMS01000034">
    <property type="protein sequence ID" value="GAL27840.1"/>
    <property type="molecule type" value="Genomic_DNA"/>
</dbReference>
<feature type="domain" description="Aldehyde dehydrogenase" evidence="6">
    <location>
        <begin position="2"/>
        <end position="56"/>
    </location>
</feature>
<evidence type="ECO:0000256" key="2">
    <source>
        <dbReference type="ARBA" id="ARBA00023002"/>
    </source>
</evidence>
<accession>A0ABQ0JGE8</accession>